<dbReference type="EMBL" id="JBHRYN010000015">
    <property type="protein sequence ID" value="MFC3702697.1"/>
    <property type="molecule type" value="Genomic_DNA"/>
</dbReference>
<name>A0ABV7WUQ2_9GAMM</name>
<evidence type="ECO:0000313" key="2">
    <source>
        <dbReference type="EMBL" id="MFC3702697.1"/>
    </source>
</evidence>
<keyword evidence="3" id="KW-1185">Reference proteome</keyword>
<comment type="caution">
    <text evidence="2">The sequence shown here is derived from an EMBL/GenBank/DDBJ whole genome shotgun (WGS) entry which is preliminary data.</text>
</comment>
<organism evidence="2 3">
    <name type="scientific">Reinekea marina</name>
    <dbReference type="NCBI Taxonomy" id="1310421"/>
    <lineage>
        <taxon>Bacteria</taxon>
        <taxon>Pseudomonadati</taxon>
        <taxon>Pseudomonadota</taxon>
        <taxon>Gammaproteobacteria</taxon>
        <taxon>Oceanospirillales</taxon>
        <taxon>Saccharospirillaceae</taxon>
        <taxon>Reinekea</taxon>
    </lineage>
</organism>
<dbReference type="NCBIfam" id="NF006511">
    <property type="entry name" value="PRK08951.1"/>
    <property type="match status" value="1"/>
</dbReference>
<dbReference type="PANTHER" id="PTHR42739:SF1">
    <property type="entry name" value="MALATE SYNTHASE G"/>
    <property type="match status" value="1"/>
</dbReference>
<feature type="domain" description="Malate synthase G alpha-beta insertion" evidence="1">
    <location>
        <begin position="25"/>
        <end position="98"/>
    </location>
</feature>
<dbReference type="RefSeq" id="WP_216001710.1">
    <property type="nucleotide sequence ID" value="NZ_JBHRYN010000015.1"/>
</dbReference>
<proteinExistence type="predicted"/>
<reference evidence="3" key="1">
    <citation type="journal article" date="2019" name="Int. J. Syst. Evol. Microbiol.">
        <title>The Global Catalogue of Microorganisms (GCM) 10K type strain sequencing project: providing services to taxonomists for standard genome sequencing and annotation.</title>
        <authorList>
            <consortium name="The Broad Institute Genomics Platform"/>
            <consortium name="The Broad Institute Genome Sequencing Center for Infectious Disease"/>
            <person name="Wu L."/>
            <person name="Ma J."/>
        </authorList>
    </citation>
    <scope>NUCLEOTIDE SEQUENCE [LARGE SCALE GENOMIC DNA]</scope>
    <source>
        <strain evidence="3">CECT 8288</strain>
    </source>
</reference>
<gene>
    <name evidence="2" type="ORF">ACFOND_13715</name>
</gene>
<dbReference type="InterPro" id="IPR048357">
    <property type="entry name" value="MSG_insertion"/>
</dbReference>
<protein>
    <submittedName>
        <fullName evidence="2">Malate synthase</fullName>
    </submittedName>
</protein>
<evidence type="ECO:0000259" key="1">
    <source>
        <dbReference type="Pfam" id="PF20658"/>
    </source>
</evidence>
<dbReference type="PANTHER" id="PTHR42739">
    <property type="entry name" value="MALATE SYNTHASE G"/>
    <property type="match status" value="1"/>
</dbReference>
<evidence type="ECO:0000313" key="3">
    <source>
        <dbReference type="Proteomes" id="UP001595710"/>
    </source>
</evidence>
<accession>A0ABV7WUQ2</accession>
<dbReference type="Pfam" id="PF20658">
    <property type="entry name" value="MSG_insertion"/>
    <property type="match status" value="1"/>
</dbReference>
<dbReference type="InterPro" id="IPR006253">
    <property type="entry name" value="Malate_synthG"/>
</dbReference>
<sequence>MTTALKNNSFDTFIDEEVSLIGELNQQRTAQLTEYSKRFLDNRFPLAKGSHSDVCSYVVYFKHVLAFFEDGTTTGLLKPAQFVAMSGHKDEPESIVLQDEGAHVEITFNAKGTIGSKDKAGIDDIQVQTSQRDITAANDEQSQWFSLMRSDTQVVTDKRGQTRCNYRTGPKEFTDKNGNEYRIN</sequence>
<dbReference type="Proteomes" id="UP001595710">
    <property type="component" value="Unassembled WGS sequence"/>
</dbReference>